<reference evidence="9" key="1">
    <citation type="submission" date="2023-08" db="EMBL/GenBank/DDBJ databases">
        <title>Rhodospirillaceae gen. nov., a novel taxon isolated from the Yangtze River Yuezi River estuary sludge.</title>
        <authorList>
            <person name="Ruan L."/>
        </authorList>
    </citation>
    <scope>NUCLEOTIDE SEQUENCE [LARGE SCALE GENOMIC DNA]</scope>
    <source>
        <strain evidence="9">R-7</strain>
    </source>
</reference>
<dbReference type="EMBL" id="JAUYVI010000005">
    <property type="protein sequence ID" value="MDQ7249365.1"/>
    <property type="molecule type" value="Genomic_DNA"/>
</dbReference>
<name>A0ABU0YNR6_9PROT</name>
<proteinExistence type="inferred from homology"/>
<dbReference type="RefSeq" id="WP_379957263.1">
    <property type="nucleotide sequence ID" value="NZ_JAUYVI010000005.1"/>
</dbReference>
<evidence type="ECO:0000256" key="5">
    <source>
        <dbReference type="ARBA" id="ARBA00023136"/>
    </source>
</evidence>
<dbReference type="SUPFAM" id="SSF103481">
    <property type="entry name" value="Multidrug resistance efflux transporter EmrE"/>
    <property type="match status" value="2"/>
</dbReference>
<dbReference type="PANTHER" id="PTHR22911:SF6">
    <property type="entry name" value="SOLUTE CARRIER FAMILY 35 MEMBER G1"/>
    <property type="match status" value="1"/>
</dbReference>
<comment type="subcellular location">
    <subcellularLocation>
        <location evidence="1">Membrane</location>
        <topology evidence="1">Multi-pass membrane protein</topology>
    </subcellularLocation>
</comment>
<dbReference type="Gene3D" id="1.10.3730.20">
    <property type="match status" value="1"/>
</dbReference>
<feature type="transmembrane region" description="Helical" evidence="6">
    <location>
        <begin position="102"/>
        <end position="121"/>
    </location>
</feature>
<evidence type="ECO:0000256" key="1">
    <source>
        <dbReference type="ARBA" id="ARBA00004141"/>
    </source>
</evidence>
<keyword evidence="3 6" id="KW-0812">Transmembrane</keyword>
<feature type="transmembrane region" description="Helical" evidence="6">
    <location>
        <begin position="72"/>
        <end position="96"/>
    </location>
</feature>
<sequence>MRSPDDRTVLGTGLAFLAFAVLATADALTKLLSTRGYSVFEVATIDAVFALIAALPVLVLWEGAASLKPRRLGIVVLRCGLGAASLVLAFLSFSMIPLADAYTIAFLTPLAVTALSAPFLGERVGWRQWLAVVIGFAAVLLILRPDFGTVGAGGMGWGQLAMLASGALFALSMLMLRRIAKTESSGALLLVYFAMLFLISLPFTAADWRMPGALDFGLMAATGACSGLGNLLLILAFRYAAAALVSSFMYSQLIWGTLFGLLLFADFPDAITIGGAVVIMLCGIYTLLHAAKAARMAA</sequence>
<evidence type="ECO:0000256" key="4">
    <source>
        <dbReference type="ARBA" id="ARBA00022989"/>
    </source>
</evidence>
<feature type="transmembrane region" description="Helical" evidence="6">
    <location>
        <begin position="188"/>
        <end position="206"/>
    </location>
</feature>
<organism evidence="8 9">
    <name type="scientific">Dongia sedimenti</name>
    <dbReference type="NCBI Taxonomy" id="3064282"/>
    <lineage>
        <taxon>Bacteria</taxon>
        <taxon>Pseudomonadati</taxon>
        <taxon>Pseudomonadota</taxon>
        <taxon>Alphaproteobacteria</taxon>
        <taxon>Rhodospirillales</taxon>
        <taxon>Dongiaceae</taxon>
        <taxon>Dongia</taxon>
    </lineage>
</organism>
<gene>
    <name evidence="8" type="ORF">Q8A70_16880</name>
</gene>
<dbReference type="InterPro" id="IPR037185">
    <property type="entry name" value="EmrE-like"/>
</dbReference>
<feature type="transmembrane region" description="Helical" evidence="6">
    <location>
        <begin position="270"/>
        <end position="288"/>
    </location>
</feature>
<feature type="transmembrane region" description="Helical" evidence="6">
    <location>
        <begin position="244"/>
        <end position="264"/>
    </location>
</feature>
<comment type="caution">
    <text evidence="8">The sequence shown here is derived from an EMBL/GenBank/DDBJ whole genome shotgun (WGS) entry which is preliminary data.</text>
</comment>
<evidence type="ECO:0000313" key="9">
    <source>
        <dbReference type="Proteomes" id="UP001230156"/>
    </source>
</evidence>
<comment type="similarity">
    <text evidence="2">Belongs to the drug/metabolite transporter (DMT) superfamily. 10 TMS drug/metabolite exporter (DME) (TC 2.A.7.3) family.</text>
</comment>
<accession>A0ABU0YNR6</accession>
<dbReference type="PANTHER" id="PTHR22911">
    <property type="entry name" value="ACYL-MALONYL CONDENSING ENZYME-RELATED"/>
    <property type="match status" value="1"/>
</dbReference>
<dbReference type="Proteomes" id="UP001230156">
    <property type="component" value="Unassembled WGS sequence"/>
</dbReference>
<dbReference type="InterPro" id="IPR000620">
    <property type="entry name" value="EamA_dom"/>
</dbReference>
<feature type="transmembrane region" description="Helical" evidence="6">
    <location>
        <begin position="37"/>
        <end position="60"/>
    </location>
</feature>
<evidence type="ECO:0000256" key="3">
    <source>
        <dbReference type="ARBA" id="ARBA00022692"/>
    </source>
</evidence>
<keyword evidence="4 6" id="KW-1133">Transmembrane helix</keyword>
<keyword evidence="5 6" id="KW-0472">Membrane</keyword>
<feature type="transmembrane region" description="Helical" evidence="6">
    <location>
        <begin position="218"/>
        <end position="237"/>
    </location>
</feature>
<feature type="domain" description="EamA" evidence="7">
    <location>
        <begin position="11"/>
        <end position="143"/>
    </location>
</feature>
<evidence type="ECO:0000259" key="7">
    <source>
        <dbReference type="Pfam" id="PF00892"/>
    </source>
</evidence>
<feature type="transmembrane region" description="Helical" evidence="6">
    <location>
        <begin position="128"/>
        <end position="145"/>
    </location>
</feature>
<protein>
    <submittedName>
        <fullName evidence="8">DMT family transporter</fullName>
    </submittedName>
</protein>
<keyword evidence="9" id="KW-1185">Reference proteome</keyword>
<evidence type="ECO:0000256" key="2">
    <source>
        <dbReference type="ARBA" id="ARBA00009853"/>
    </source>
</evidence>
<evidence type="ECO:0000256" key="6">
    <source>
        <dbReference type="SAM" id="Phobius"/>
    </source>
</evidence>
<evidence type="ECO:0000313" key="8">
    <source>
        <dbReference type="EMBL" id="MDQ7249365.1"/>
    </source>
</evidence>
<dbReference type="Pfam" id="PF00892">
    <property type="entry name" value="EamA"/>
    <property type="match status" value="1"/>
</dbReference>
<feature type="transmembrane region" description="Helical" evidence="6">
    <location>
        <begin position="157"/>
        <end position="176"/>
    </location>
</feature>